<dbReference type="EMBL" id="BBNU01000003">
    <property type="protein sequence ID" value="GAL78597.1"/>
    <property type="molecule type" value="Genomic_DNA"/>
</dbReference>
<organism evidence="1 2">
    <name type="scientific">Algibacter lectus</name>
    <dbReference type="NCBI Taxonomy" id="221126"/>
    <lineage>
        <taxon>Bacteria</taxon>
        <taxon>Pseudomonadati</taxon>
        <taxon>Bacteroidota</taxon>
        <taxon>Flavobacteriia</taxon>
        <taxon>Flavobacteriales</taxon>
        <taxon>Flavobacteriaceae</taxon>
        <taxon>Algibacter</taxon>
    </lineage>
</organism>
<reference evidence="1 2" key="1">
    <citation type="journal article" date="2014" name="Genome Announc.">
        <title>Draft Genome Sequences of Marine Flavobacterium Algibacter lectus Strains SS8 and NR4.</title>
        <authorList>
            <person name="Takatani N."/>
            <person name="Nakanishi M."/>
            <person name="Meirelles P."/>
            <person name="Mino S."/>
            <person name="Suda W."/>
            <person name="Oshima K."/>
            <person name="Hattori M."/>
            <person name="Ohkuma M."/>
            <person name="Hosokawa M."/>
            <person name="Miyashita K."/>
            <person name="Thompson F.L."/>
            <person name="Niwa A."/>
            <person name="Sawabe T."/>
            <person name="Sawabe T."/>
        </authorList>
    </citation>
    <scope>NUCLEOTIDE SEQUENCE [LARGE SCALE GENOMIC DNA]</scope>
    <source>
        <strain evidence="2">JCM19274</strain>
    </source>
</reference>
<dbReference type="Proteomes" id="UP000029643">
    <property type="component" value="Unassembled WGS sequence"/>
</dbReference>
<evidence type="ECO:0000313" key="1">
    <source>
        <dbReference type="EMBL" id="GAL78597.1"/>
    </source>
</evidence>
<evidence type="ECO:0000313" key="2">
    <source>
        <dbReference type="Proteomes" id="UP000029643"/>
    </source>
</evidence>
<protein>
    <submittedName>
        <fullName evidence="1">Uncharacterized protein</fullName>
    </submittedName>
</protein>
<proteinExistence type="predicted"/>
<dbReference type="AlphaFoldDB" id="A0A090X4Y6"/>
<name>A0A090X4Y6_9FLAO</name>
<sequence>MKTKRFSFFWANGKPPRYPLLVLARCMPRQKLTTTIAFALSAKYSQYLN</sequence>
<gene>
    <name evidence="1" type="ORF">JCM19274_1061</name>
</gene>
<accession>A0A090X4Y6</accession>
<comment type="caution">
    <text evidence="1">The sequence shown here is derived from an EMBL/GenBank/DDBJ whole genome shotgun (WGS) entry which is preliminary data.</text>
</comment>